<dbReference type="KEGG" id="upl:DSM104440_01956"/>
<evidence type="ECO:0000259" key="2">
    <source>
        <dbReference type="Pfam" id="PF05239"/>
    </source>
</evidence>
<evidence type="ECO:0000256" key="1">
    <source>
        <dbReference type="SAM" id="MobiDB-lite"/>
    </source>
</evidence>
<protein>
    <recommendedName>
        <fullName evidence="2">PRC-barrel domain-containing protein</fullName>
    </recommendedName>
</protein>
<dbReference type="EMBL" id="CP053073">
    <property type="protein sequence ID" value="QJR15139.1"/>
    <property type="molecule type" value="Genomic_DNA"/>
</dbReference>
<evidence type="ECO:0000313" key="4">
    <source>
        <dbReference type="Proteomes" id="UP000503096"/>
    </source>
</evidence>
<dbReference type="PANTHER" id="PTHR36505:SF1">
    <property type="entry name" value="BLR1072 PROTEIN"/>
    <property type="match status" value="1"/>
</dbReference>
<gene>
    <name evidence="3" type="ORF">DSM104440_01956</name>
</gene>
<dbReference type="InParanoid" id="A0A6M4H664"/>
<dbReference type="RefSeq" id="WP_171162163.1">
    <property type="nucleotide sequence ID" value="NZ_CP053073.1"/>
</dbReference>
<feature type="region of interest" description="Disordered" evidence="1">
    <location>
        <begin position="1"/>
        <end position="40"/>
    </location>
</feature>
<keyword evidence="4" id="KW-1185">Reference proteome</keyword>
<feature type="compositionally biased region" description="Low complexity" evidence="1">
    <location>
        <begin position="1"/>
        <end position="10"/>
    </location>
</feature>
<feature type="domain" description="PRC-barrel" evidence="2">
    <location>
        <begin position="36"/>
        <end position="113"/>
    </location>
</feature>
<sequence length="154" mass="16549">MATYNSSTTTTPPPIPGSGGARIVGGQDDTSGPGPEVMSASTLEGDSVVNRQGETLGDISEIMIDVRSGTVAYAVLSCGGFLGIGDKLFAIPFSALTLDAERKCFVLDINKERLEAAPGFNKDHWPAFANMAYATDLHTYYNVRPYWQRPENLQ</sequence>
<dbReference type="PANTHER" id="PTHR36505">
    <property type="entry name" value="BLR1072 PROTEIN"/>
    <property type="match status" value="1"/>
</dbReference>
<dbReference type="SUPFAM" id="SSF50346">
    <property type="entry name" value="PRC-barrel domain"/>
    <property type="match status" value="1"/>
</dbReference>
<accession>A0A6M4H664</accession>
<dbReference type="AlphaFoldDB" id="A0A6M4H664"/>
<evidence type="ECO:0000313" key="3">
    <source>
        <dbReference type="EMBL" id="QJR15139.1"/>
    </source>
</evidence>
<dbReference type="Pfam" id="PF05239">
    <property type="entry name" value="PRC"/>
    <property type="match status" value="1"/>
</dbReference>
<proteinExistence type="predicted"/>
<reference evidence="3 4" key="1">
    <citation type="submission" date="2020-04" db="EMBL/GenBank/DDBJ databases">
        <title>Usitatibacter rugosus gen. nov., sp. nov. and Usitatibacter palustris sp. nov., novel members of Usitatibacteraceae fam. nov. within the order Nitrosomonadales isolated from soil.</title>
        <authorList>
            <person name="Huber K.J."/>
            <person name="Neumann-Schaal M."/>
            <person name="Geppert A."/>
            <person name="Luckner M."/>
            <person name="Wanner G."/>
            <person name="Overmann J."/>
        </authorList>
    </citation>
    <scope>NUCLEOTIDE SEQUENCE [LARGE SCALE GENOMIC DNA]</scope>
    <source>
        <strain evidence="3 4">Swamp67</strain>
    </source>
</reference>
<dbReference type="Gene3D" id="2.30.30.240">
    <property type="entry name" value="PRC-barrel domain"/>
    <property type="match status" value="1"/>
</dbReference>
<name>A0A6M4H664_9PROT</name>
<organism evidence="3 4">
    <name type="scientific">Usitatibacter palustris</name>
    <dbReference type="NCBI Taxonomy" id="2732487"/>
    <lineage>
        <taxon>Bacteria</taxon>
        <taxon>Pseudomonadati</taxon>
        <taxon>Pseudomonadota</taxon>
        <taxon>Betaproteobacteria</taxon>
        <taxon>Nitrosomonadales</taxon>
        <taxon>Usitatibacteraceae</taxon>
        <taxon>Usitatibacter</taxon>
    </lineage>
</organism>
<dbReference type="Proteomes" id="UP000503096">
    <property type="component" value="Chromosome"/>
</dbReference>
<dbReference type="InterPro" id="IPR027275">
    <property type="entry name" value="PRC-brl_dom"/>
</dbReference>
<dbReference type="InterPro" id="IPR011033">
    <property type="entry name" value="PRC_barrel-like_sf"/>
</dbReference>